<evidence type="ECO:0000259" key="2">
    <source>
        <dbReference type="Pfam" id="PF00171"/>
    </source>
</evidence>
<reference evidence="3" key="1">
    <citation type="submission" date="2023-03" db="EMBL/GenBank/DDBJ databases">
        <title>Amycolatopsis taiwanensis NBRC 103393.</title>
        <authorList>
            <person name="Ichikawa N."/>
            <person name="Sato H."/>
            <person name="Tonouchi N."/>
        </authorList>
    </citation>
    <scope>NUCLEOTIDE SEQUENCE</scope>
    <source>
        <strain evidence="3">NBRC 103393</strain>
    </source>
</reference>
<evidence type="ECO:0000313" key="4">
    <source>
        <dbReference type="Proteomes" id="UP001165136"/>
    </source>
</evidence>
<protein>
    <submittedName>
        <fullName evidence="3">Aldehyde dehydrogenase</fullName>
    </submittedName>
</protein>
<name>A0A9W6R8F8_9PSEU</name>
<dbReference type="Gene3D" id="3.40.605.10">
    <property type="entry name" value="Aldehyde Dehydrogenase, Chain A, domain 1"/>
    <property type="match status" value="1"/>
</dbReference>
<feature type="domain" description="Aldehyde dehydrogenase" evidence="2">
    <location>
        <begin position="10"/>
        <end position="431"/>
    </location>
</feature>
<dbReference type="SUPFAM" id="SSF53720">
    <property type="entry name" value="ALDH-like"/>
    <property type="match status" value="1"/>
</dbReference>
<organism evidence="3 4">
    <name type="scientific">Amycolatopsis taiwanensis</name>
    <dbReference type="NCBI Taxonomy" id="342230"/>
    <lineage>
        <taxon>Bacteria</taxon>
        <taxon>Bacillati</taxon>
        <taxon>Actinomycetota</taxon>
        <taxon>Actinomycetes</taxon>
        <taxon>Pseudonocardiales</taxon>
        <taxon>Pseudonocardiaceae</taxon>
        <taxon>Amycolatopsis</taxon>
    </lineage>
</organism>
<keyword evidence="1" id="KW-0560">Oxidoreductase</keyword>
<dbReference type="PANTHER" id="PTHR43353:SF3">
    <property type="entry name" value="ALDEHYDE DEHYDROGENASE-RELATED"/>
    <property type="match status" value="1"/>
</dbReference>
<dbReference type="InterPro" id="IPR016161">
    <property type="entry name" value="Ald_DH/histidinol_DH"/>
</dbReference>
<evidence type="ECO:0000313" key="3">
    <source>
        <dbReference type="EMBL" id="GLY71163.1"/>
    </source>
</evidence>
<dbReference type="EMBL" id="BSTI01000032">
    <property type="protein sequence ID" value="GLY71163.1"/>
    <property type="molecule type" value="Genomic_DNA"/>
</dbReference>
<dbReference type="PANTHER" id="PTHR43353">
    <property type="entry name" value="SUCCINATE-SEMIALDEHYDE DEHYDROGENASE, MITOCHONDRIAL"/>
    <property type="match status" value="1"/>
</dbReference>
<dbReference type="Pfam" id="PF00171">
    <property type="entry name" value="Aldedh"/>
    <property type="match status" value="1"/>
</dbReference>
<dbReference type="InterPro" id="IPR016162">
    <property type="entry name" value="Ald_DH_N"/>
</dbReference>
<gene>
    <name evidence="3" type="ORF">Atai01_77820</name>
</gene>
<proteinExistence type="predicted"/>
<dbReference type="AlphaFoldDB" id="A0A9W6R8F8"/>
<dbReference type="InterPro" id="IPR015590">
    <property type="entry name" value="Aldehyde_DH_dom"/>
</dbReference>
<dbReference type="InterPro" id="IPR044151">
    <property type="entry name" value="ALDH_KGSADH"/>
</dbReference>
<dbReference type="CDD" id="cd07129">
    <property type="entry name" value="ALDH_KGSADH"/>
    <property type="match status" value="1"/>
</dbReference>
<evidence type="ECO:0000256" key="1">
    <source>
        <dbReference type="ARBA" id="ARBA00023002"/>
    </source>
</evidence>
<dbReference type="Gene3D" id="3.40.309.10">
    <property type="entry name" value="Aldehyde Dehydrogenase, Chain A, domain 2"/>
    <property type="match status" value="1"/>
</dbReference>
<accession>A0A9W6R8F8</accession>
<dbReference type="InterPro" id="IPR016163">
    <property type="entry name" value="Ald_DH_C"/>
</dbReference>
<comment type="caution">
    <text evidence="3">The sequence shown here is derived from an EMBL/GenBank/DDBJ whole genome shotgun (WGS) entry which is preliminary data.</text>
</comment>
<sequence length="494" mass="51510">MRSKESMSQETDRVTLEEILAAAAAAASPAAAATPAERARWLGAVADALDAAAEELVPLAHAETHLPASPRLRGELNRTTFQLRLFGKVLADGEYLGATVDHADLQWPMGARPDIRRVLVPLGPALVFAASNFPFAFSVAGGDTASALAAGCPVVLKAHPGHEELSTLTGQIVREALVAAGAPEGMFDVIHGVEVGVTALKDPRIAVAAFTGSVPGGRALFDIAVSRPVPIPFYGELGSVNPVVVTPGAIAARGETIAKGYVGSFSLGAGQFCTKPGLLFLPEGHGLDDLLREAVGAVAAQPMLNDRIASGYEHKLRELRAVPGVSVVVAGVVDGTGDVSGFTPTLLATTAKQFLAGGAVVHEECFGPASIVVTYTDQAELLDVLATLEPGLTATVHGEEDEADLVAGLLPALTRIAGRLLWNDWPTGVTVSWAQQHGGPYPATTAPTTTSVGTAAIERFLRPIAWQGFPDVLLPEALREANEWRLPRRTDGMR</sequence>
<dbReference type="InterPro" id="IPR050740">
    <property type="entry name" value="Aldehyde_DH_Superfamily"/>
</dbReference>
<dbReference type="GO" id="GO:0016620">
    <property type="term" value="F:oxidoreductase activity, acting on the aldehyde or oxo group of donors, NAD or NADP as acceptor"/>
    <property type="evidence" value="ECO:0007669"/>
    <property type="project" value="InterPro"/>
</dbReference>
<dbReference type="Proteomes" id="UP001165136">
    <property type="component" value="Unassembled WGS sequence"/>
</dbReference>
<keyword evidence="4" id="KW-1185">Reference proteome</keyword>